<proteinExistence type="inferred from homology"/>
<dbReference type="EMBL" id="CABEID010000001">
    <property type="protein sequence ID" value="VTS44151.1"/>
    <property type="molecule type" value="Genomic_DNA"/>
</dbReference>
<reference evidence="3 4" key="1">
    <citation type="submission" date="2019-05" db="EMBL/GenBank/DDBJ databases">
        <authorList>
            <consortium name="Pathogen Informatics"/>
        </authorList>
    </citation>
    <scope>NUCLEOTIDE SEQUENCE [LARGE SCALE GENOMIC DNA]</scope>
    <source>
        <strain evidence="3 4">NCTC11062</strain>
    </source>
</reference>
<comment type="similarity">
    <text evidence="1">Belongs to the PemK/MazF family.</text>
</comment>
<dbReference type="GO" id="GO:0003677">
    <property type="term" value="F:DNA binding"/>
    <property type="evidence" value="ECO:0007669"/>
    <property type="project" value="InterPro"/>
</dbReference>
<dbReference type="Pfam" id="PF02452">
    <property type="entry name" value="PemK_toxin"/>
    <property type="match status" value="1"/>
</dbReference>
<evidence type="ECO:0000256" key="1">
    <source>
        <dbReference type="ARBA" id="ARBA00007521"/>
    </source>
</evidence>
<evidence type="ECO:0000313" key="3">
    <source>
        <dbReference type="EMBL" id="VTS44151.1"/>
    </source>
</evidence>
<dbReference type="Proteomes" id="UP000403538">
    <property type="component" value="Unassembled WGS sequence"/>
</dbReference>
<organism evidence="3 4">
    <name type="scientific">Streptococcus anginosus</name>
    <dbReference type="NCBI Taxonomy" id="1328"/>
    <lineage>
        <taxon>Bacteria</taxon>
        <taxon>Bacillati</taxon>
        <taxon>Bacillota</taxon>
        <taxon>Bacilli</taxon>
        <taxon>Lactobacillales</taxon>
        <taxon>Streptococcaceae</taxon>
        <taxon>Streptococcus</taxon>
        <taxon>Streptococcus anginosus group</taxon>
    </lineage>
</organism>
<name>A0A4U9ZXW2_STRAP</name>
<protein>
    <submittedName>
        <fullName evidence="3">Addiction module toxin</fullName>
    </submittedName>
</protein>
<dbReference type="SUPFAM" id="SSF50118">
    <property type="entry name" value="Cell growth inhibitor/plasmid maintenance toxic component"/>
    <property type="match status" value="1"/>
</dbReference>
<sequence>MDNYNPYDILIATIAFSDGTGAKRRPALVIANNEEVIRTYRITSQYSRKSSYIRSKYFEIKEWEEAGLVKPSWIDTVQLYDLDVELVQVRLIGKLTENDQRRFEKFLREN</sequence>
<evidence type="ECO:0000256" key="2">
    <source>
        <dbReference type="ARBA" id="ARBA00022649"/>
    </source>
</evidence>
<gene>
    <name evidence="3" type="ORF">NCTC11062_01614</name>
</gene>
<dbReference type="RefSeq" id="WP_143876697.1">
    <property type="nucleotide sequence ID" value="NZ_CABEID010000001.1"/>
</dbReference>
<accession>A0A4U9ZXW2</accession>
<evidence type="ECO:0000313" key="4">
    <source>
        <dbReference type="Proteomes" id="UP000403538"/>
    </source>
</evidence>
<dbReference type="InterPro" id="IPR003477">
    <property type="entry name" value="PemK-like"/>
</dbReference>
<dbReference type="Gene3D" id="2.30.30.110">
    <property type="match status" value="1"/>
</dbReference>
<dbReference type="AlphaFoldDB" id="A0A4U9ZXW2"/>
<keyword evidence="2" id="KW-1277">Toxin-antitoxin system</keyword>
<dbReference type="InterPro" id="IPR011067">
    <property type="entry name" value="Plasmid_toxin/cell-grow_inhib"/>
</dbReference>